<gene>
    <name evidence="1" type="ORF">KP79_PYT17531</name>
</gene>
<dbReference type="GO" id="GO:0016197">
    <property type="term" value="P:endosomal transport"/>
    <property type="evidence" value="ECO:0007669"/>
    <property type="project" value="InterPro"/>
</dbReference>
<protein>
    <submittedName>
        <fullName evidence="1">AP-5 complex subunit sigma-1</fullName>
    </submittedName>
</protein>
<dbReference type="GO" id="GO:0005770">
    <property type="term" value="C:late endosome"/>
    <property type="evidence" value="ECO:0007669"/>
    <property type="project" value="TreeGrafter"/>
</dbReference>
<dbReference type="PANTHER" id="PTHR16120:SF0">
    <property type="entry name" value="AP-5 COMPLEX SUBUNIT SIGMA-1"/>
    <property type="match status" value="1"/>
</dbReference>
<proteinExistence type="predicted"/>
<evidence type="ECO:0000313" key="1">
    <source>
        <dbReference type="EMBL" id="OWF49486.1"/>
    </source>
</evidence>
<dbReference type="GO" id="GO:0000724">
    <property type="term" value="P:double-strand break repair via homologous recombination"/>
    <property type="evidence" value="ECO:0007669"/>
    <property type="project" value="InterPro"/>
</dbReference>
<dbReference type="OrthoDB" id="370698at2759"/>
<organism evidence="1 2">
    <name type="scientific">Mizuhopecten yessoensis</name>
    <name type="common">Japanese scallop</name>
    <name type="synonym">Patinopecten yessoensis</name>
    <dbReference type="NCBI Taxonomy" id="6573"/>
    <lineage>
        <taxon>Eukaryota</taxon>
        <taxon>Metazoa</taxon>
        <taxon>Spiralia</taxon>
        <taxon>Lophotrochozoa</taxon>
        <taxon>Mollusca</taxon>
        <taxon>Bivalvia</taxon>
        <taxon>Autobranchia</taxon>
        <taxon>Pteriomorphia</taxon>
        <taxon>Pectinida</taxon>
        <taxon>Pectinoidea</taxon>
        <taxon>Pectinidae</taxon>
        <taxon>Mizuhopecten</taxon>
    </lineage>
</organism>
<dbReference type="GO" id="GO:0030119">
    <property type="term" value="C:AP-type membrane coat adaptor complex"/>
    <property type="evidence" value="ECO:0007669"/>
    <property type="project" value="InterPro"/>
</dbReference>
<keyword evidence="2" id="KW-1185">Reference proteome</keyword>
<name>A0A210QL96_MIZYE</name>
<comment type="caution">
    <text evidence="1">The sequence shown here is derived from an EMBL/GenBank/DDBJ whole genome shotgun (WGS) entry which is preliminary data.</text>
</comment>
<dbReference type="Proteomes" id="UP000242188">
    <property type="component" value="Unassembled WGS sequence"/>
</dbReference>
<dbReference type="GO" id="GO:0005764">
    <property type="term" value="C:lysosome"/>
    <property type="evidence" value="ECO:0007669"/>
    <property type="project" value="TreeGrafter"/>
</dbReference>
<dbReference type="Pfam" id="PF15001">
    <property type="entry name" value="AP-5_subunit_s1"/>
    <property type="match status" value="1"/>
</dbReference>
<accession>A0A210QL96</accession>
<dbReference type="STRING" id="6573.A0A210QL96"/>
<dbReference type="InterPro" id="IPR029392">
    <property type="entry name" value="AP-5_subunit_s1"/>
</dbReference>
<dbReference type="GO" id="GO:0005829">
    <property type="term" value="C:cytosol"/>
    <property type="evidence" value="ECO:0007669"/>
    <property type="project" value="TreeGrafter"/>
</dbReference>
<evidence type="ECO:0000313" key="2">
    <source>
        <dbReference type="Proteomes" id="UP000242188"/>
    </source>
</evidence>
<dbReference type="PANTHER" id="PTHR16120">
    <property type="entry name" value="AP-5 COMPLEX SUBUNIT SIGMA-1"/>
    <property type="match status" value="1"/>
</dbReference>
<dbReference type="AlphaFoldDB" id="A0A210QL96"/>
<reference evidence="1 2" key="1">
    <citation type="journal article" date="2017" name="Nat. Ecol. Evol.">
        <title>Scallop genome provides insights into evolution of bilaterian karyotype and development.</title>
        <authorList>
            <person name="Wang S."/>
            <person name="Zhang J."/>
            <person name="Jiao W."/>
            <person name="Li J."/>
            <person name="Xun X."/>
            <person name="Sun Y."/>
            <person name="Guo X."/>
            <person name="Huan P."/>
            <person name="Dong B."/>
            <person name="Zhang L."/>
            <person name="Hu X."/>
            <person name="Sun X."/>
            <person name="Wang J."/>
            <person name="Zhao C."/>
            <person name="Wang Y."/>
            <person name="Wang D."/>
            <person name="Huang X."/>
            <person name="Wang R."/>
            <person name="Lv J."/>
            <person name="Li Y."/>
            <person name="Zhang Z."/>
            <person name="Liu B."/>
            <person name="Lu W."/>
            <person name="Hui Y."/>
            <person name="Liang J."/>
            <person name="Zhou Z."/>
            <person name="Hou R."/>
            <person name="Li X."/>
            <person name="Liu Y."/>
            <person name="Li H."/>
            <person name="Ning X."/>
            <person name="Lin Y."/>
            <person name="Zhao L."/>
            <person name="Xing Q."/>
            <person name="Dou J."/>
            <person name="Li Y."/>
            <person name="Mao J."/>
            <person name="Guo H."/>
            <person name="Dou H."/>
            <person name="Li T."/>
            <person name="Mu C."/>
            <person name="Jiang W."/>
            <person name="Fu Q."/>
            <person name="Fu X."/>
            <person name="Miao Y."/>
            <person name="Liu J."/>
            <person name="Yu Q."/>
            <person name="Li R."/>
            <person name="Liao H."/>
            <person name="Li X."/>
            <person name="Kong Y."/>
            <person name="Jiang Z."/>
            <person name="Chourrout D."/>
            <person name="Li R."/>
            <person name="Bao Z."/>
        </authorList>
    </citation>
    <scope>NUCLEOTIDE SEQUENCE [LARGE SCALE GENOMIC DNA]</scope>
    <source>
        <strain evidence="1 2">PY_sf001</strain>
    </source>
</reference>
<sequence>MVNAFIIHTLLPGPCRVLYQQVYDVEQRDTTGTKSSDSDLRFLRKQKVQEVASEVHSEYQFRRAVSSRTVEQDMQRLSNEDTLPEMEQGFLRLPEMDNMIAVWQGTGNTCCTLVCYETENRMLAENALKILLRFLQEHLRLLHQPIEVANKPDKVAIVLNRFLPGGQLLFMNHRMVRQLEKEMDTLMKL</sequence>
<dbReference type="EMBL" id="NEDP02003088">
    <property type="protein sequence ID" value="OWF49486.1"/>
    <property type="molecule type" value="Genomic_DNA"/>
</dbReference>